<dbReference type="RefSeq" id="WP_002586764.1">
    <property type="nucleotide sequence ID" value="NZ_KB850987.1"/>
</dbReference>
<dbReference type="HOGENOM" id="CLU_067770_0_0_9"/>
<keyword evidence="1" id="KW-1133">Transmembrane helix</keyword>
<gene>
    <name evidence="2" type="ORF">HMPREF1090_00655</name>
</gene>
<dbReference type="EMBL" id="AGYR01000005">
    <property type="protein sequence ID" value="ENZ19271.1"/>
    <property type="molecule type" value="Genomic_DNA"/>
</dbReference>
<keyword evidence="1" id="KW-0472">Membrane</keyword>
<reference evidence="2 3" key="1">
    <citation type="submission" date="2013-01" db="EMBL/GenBank/DDBJ databases">
        <title>The Genome Sequence of Clostridium clostridioforme 90A8.</title>
        <authorList>
            <consortium name="The Broad Institute Genome Sequencing Platform"/>
            <person name="Earl A."/>
            <person name="Ward D."/>
            <person name="Feldgarden M."/>
            <person name="Gevers D."/>
            <person name="Courvalin P."/>
            <person name="Lambert T."/>
            <person name="Walker B."/>
            <person name="Young S.K."/>
            <person name="Zeng Q."/>
            <person name="Gargeya S."/>
            <person name="Fitzgerald M."/>
            <person name="Haas B."/>
            <person name="Abouelleil A."/>
            <person name="Alvarado L."/>
            <person name="Arachchi H.M."/>
            <person name="Berlin A.M."/>
            <person name="Chapman S.B."/>
            <person name="Dewar J."/>
            <person name="Goldberg J."/>
            <person name="Griggs A."/>
            <person name="Gujja S."/>
            <person name="Hansen M."/>
            <person name="Howarth C."/>
            <person name="Imamovic A."/>
            <person name="Larimer J."/>
            <person name="McCowan C."/>
            <person name="Murphy C."/>
            <person name="Neiman D."/>
            <person name="Pearson M."/>
            <person name="Priest M."/>
            <person name="Roberts A."/>
            <person name="Saif S."/>
            <person name="Shea T."/>
            <person name="Sisk P."/>
            <person name="Sykes S."/>
            <person name="Wortman J."/>
            <person name="Nusbaum C."/>
            <person name="Birren B."/>
        </authorList>
    </citation>
    <scope>NUCLEOTIDE SEQUENCE [LARGE SCALE GENOMIC DNA]</scope>
    <source>
        <strain evidence="2 3">90A8</strain>
    </source>
</reference>
<evidence type="ECO:0000256" key="1">
    <source>
        <dbReference type="SAM" id="Phobius"/>
    </source>
</evidence>
<dbReference type="AlphaFoldDB" id="A0A0E2HF98"/>
<evidence type="ECO:0008006" key="4">
    <source>
        <dbReference type="Google" id="ProtNLM"/>
    </source>
</evidence>
<comment type="caution">
    <text evidence="2">The sequence shown here is derived from an EMBL/GenBank/DDBJ whole genome shotgun (WGS) entry which is preliminary data.</text>
</comment>
<protein>
    <recommendedName>
        <fullName evidence="4">AlgX/AlgJ SGNH hydrolase-like domain-containing protein</fullName>
    </recommendedName>
</protein>
<organism evidence="2 3">
    <name type="scientific">[Clostridium] clostridioforme 90A8</name>
    <dbReference type="NCBI Taxonomy" id="999408"/>
    <lineage>
        <taxon>Bacteria</taxon>
        <taxon>Bacillati</taxon>
        <taxon>Bacillota</taxon>
        <taxon>Clostridia</taxon>
        <taxon>Lachnospirales</taxon>
        <taxon>Lachnospiraceae</taxon>
        <taxon>Enterocloster</taxon>
    </lineage>
</organism>
<sequence length="350" mass="40281">MRNSDQMTDRFHKQFPGWLRAILFLALCVCITAALNYGFIPPSSVRINLHNLRNGETYDTIFIGTSHGQYGIDPFCVDAASGGSSVSLCMADAYPDDMYHMLRLACETQSPSRVVYELDPSYWMNEQRSGSTQIFFYQEFPASRSKASYFLDKIINLDFRSALAPWSYYRNLIGQVPDHIRRRQSPSYKNYDPSALEIPGGHYAGRGFIYRDRVEGEDKGTFNNIPWDESQVKPKAELYFNRIAEFCRKNGIELTVITTPVPQKTLDAFAGSYGQSHQYFKNLLEGWGLEYYNFNYMKPELMDRGMEGYWDYDGHMDGIKAQEFSTLLGRLLGSLDQGNLKYNEFFSNTY</sequence>
<dbReference type="Proteomes" id="UP000013085">
    <property type="component" value="Unassembled WGS sequence"/>
</dbReference>
<keyword evidence="1" id="KW-0812">Transmembrane</keyword>
<dbReference type="GeneID" id="57962483"/>
<evidence type="ECO:0000313" key="3">
    <source>
        <dbReference type="Proteomes" id="UP000013085"/>
    </source>
</evidence>
<dbReference type="PATRIC" id="fig|999408.3.peg.699"/>
<proteinExistence type="predicted"/>
<name>A0A0E2HF98_9FIRM</name>
<feature type="transmembrane region" description="Helical" evidence="1">
    <location>
        <begin position="21"/>
        <end position="40"/>
    </location>
</feature>
<accession>A0A0E2HF98</accession>
<evidence type="ECO:0000313" key="2">
    <source>
        <dbReference type="EMBL" id="ENZ19271.1"/>
    </source>
</evidence>